<evidence type="ECO:0000313" key="8">
    <source>
        <dbReference type="EMBL" id="RYR57677.1"/>
    </source>
</evidence>
<keyword evidence="3" id="KW-0238">DNA-binding</keyword>
<dbReference type="SMART" id="SM01019">
    <property type="entry name" value="B3"/>
    <property type="match status" value="1"/>
</dbReference>
<dbReference type="InterPro" id="IPR015300">
    <property type="entry name" value="DNA-bd_pseudobarrel_sf"/>
</dbReference>
<dbReference type="Proteomes" id="UP000289738">
    <property type="component" value="Chromosome A05"/>
</dbReference>
<dbReference type="Gramene" id="arahy.Tifrunner.gnm2.ann2.Ah05g316400.1">
    <property type="protein sequence ID" value="arahy.Tifrunner.gnm2.ann2.Ah05g316400.1-CDS"/>
    <property type="gene ID" value="arahy.Tifrunner.gnm2.ann2.Ah05g316400"/>
</dbReference>
<dbReference type="CDD" id="cd10017">
    <property type="entry name" value="B3_DNA"/>
    <property type="match status" value="1"/>
</dbReference>
<dbReference type="Gene3D" id="2.40.330.10">
    <property type="entry name" value="DNA-binding pseudobarrel domain"/>
    <property type="match status" value="1"/>
</dbReference>
<dbReference type="SUPFAM" id="SSF101936">
    <property type="entry name" value="DNA-binding pseudobarrel domain"/>
    <property type="match status" value="1"/>
</dbReference>
<evidence type="ECO:0000256" key="3">
    <source>
        <dbReference type="ARBA" id="ARBA00023125"/>
    </source>
</evidence>
<feature type="compositionally biased region" description="Polar residues" evidence="6">
    <location>
        <begin position="233"/>
        <end position="246"/>
    </location>
</feature>
<keyword evidence="2" id="KW-0805">Transcription regulation</keyword>
<evidence type="ECO:0000256" key="1">
    <source>
        <dbReference type="ARBA" id="ARBA00004123"/>
    </source>
</evidence>
<accession>A0A445D359</accession>
<feature type="region of interest" description="Disordered" evidence="6">
    <location>
        <begin position="227"/>
        <end position="246"/>
    </location>
</feature>
<dbReference type="GO" id="GO:0005634">
    <property type="term" value="C:nucleus"/>
    <property type="evidence" value="ECO:0007669"/>
    <property type="project" value="UniProtKB-SubCell"/>
</dbReference>
<feature type="domain" description="TF-B3" evidence="7">
    <location>
        <begin position="256"/>
        <end position="353"/>
    </location>
</feature>
<dbReference type="Pfam" id="PF02362">
    <property type="entry name" value="B3"/>
    <property type="match status" value="1"/>
</dbReference>
<gene>
    <name evidence="8" type="ORF">Ahy_A05g023378</name>
</gene>
<keyword evidence="4" id="KW-0804">Transcription</keyword>
<organism evidence="8 9">
    <name type="scientific">Arachis hypogaea</name>
    <name type="common">Peanut</name>
    <dbReference type="NCBI Taxonomy" id="3818"/>
    <lineage>
        <taxon>Eukaryota</taxon>
        <taxon>Viridiplantae</taxon>
        <taxon>Streptophyta</taxon>
        <taxon>Embryophyta</taxon>
        <taxon>Tracheophyta</taxon>
        <taxon>Spermatophyta</taxon>
        <taxon>Magnoliopsida</taxon>
        <taxon>eudicotyledons</taxon>
        <taxon>Gunneridae</taxon>
        <taxon>Pentapetalae</taxon>
        <taxon>rosids</taxon>
        <taxon>fabids</taxon>
        <taxon>Fabales</taxon>
        <taxon>Fabaceae</taxon>
        <taxon>Papilionoideae</taxon>
        <taxon>50 kb inversion clade</taxon>
        <taxon>dalbergioids sensu lato</taxon>
        <taxon>Dalbergieae</taxon>
        <taxon>Pterocarpus clade</taxon>
        <taxon>Arachis</taxon>
    </lineage>
</organism>
<evidence type="ECO:0000256" key="2">
    <source>
        <dbReference type="ARBA" id="ARBA00023015"/>
    </source>
</evidence>
<dbReference type="PROSITE" id="PS50863">
    <property type="entry name" value="B3"/>
    <property type="match status" value="1"/>
</dbReference>
<protein>
    <recommendedName>
        <fullName evidence="7">TF-B3 domain-containing protein</fullName>
    </recommendedName>
</protein>
<comment type="subcellular location">
    <subcellularLocation>
        <location evidence="1">Nucleus</location>
    </subcellularLocation>
</comment>
<reference evidence="8 9" key="1">
    <citation type="submission" date="2019-01" db="EMBL/GenBank/DDBJ databases">
        <title>Sequencing of cultivated peanut Arachis hypogaea provides insights into genome evolution and oil improvement.</title>
        <authorList>
            <person name="Chen X."/>
        </authorList>
    </citation>
    <scope>NUCLEOTIDE SEQUENCE [LARGE SCALE GENOMIC DNA]</scope>
    <source>
        <strain evidence="9">cv. Fuhuasheng</strain>
        <tissue evidence="8">Leaves</tissue>
    </source>
</reference>
<dbReference type="EMBL" id="SDMP01000005">
    <property type="protein sequence ID" value="RYR57677.1"/>
    <property type="molecule type" value="Genomic_DNA"/>
</dbReference>
<dbReference type="InterPro" id="IPR003340">
    <property type="entry name" value="B3_DNA-bd"/>
</dbReference>
<keyword evidence="5" id="KW-0539">Nucleus</keyword>
<comment type="caution">
    <text evidence="8">The sequence shown here is derived from an EMBL/GenBank/DDBJ whole genome shotgun (WGS) entry which is preliminary data.</text>
</comment>
<evidence type="ECO:0000256" key="5">
    <source>
        <dbReference type="ARBA" id="ARBA00023242"/>
    </source>
</evidence>
<sequence>MIVIDMNDNQIELSLSRGFSTGYILHGFHNLVTCYGLSHGGWMKLLYVGEDIFVVMKVKDSFMMQRDFSYPTSNVLHKNKPPANPLSAQQMPRVSTPSDLVRSNYADMPVLEVNLQNSFVQQTLHNPIATIPSPTSNGNTSEVRTAYKKDLQLTGFQGQDGFLSASPLSKTFLHKDLDRSAASASHTMPNKCNKFGQDPAQVSPQASPYCNGTINHVCSITKVQTHVPKKAEPNQSTTPLTTAGPDSNIQGPHVYRFLKLLTSNQVNNSSVIIPLRFAESAFPSRHNHVKVIMDNGSCYRMGLRWSKKKKAGLYLTRGWKLFAKYNGLKSGTVLQFSIFTNDETTMHVKILKM</sequence>
<evidence type="ECO:0000313" key="9">
    <source>
        <dbReference type="Proteomes" id="UP000289738"/>
    </source>
</evidence>
<name>A0A445D359_ARAHY</name>
<evidence type="ECO:0000259" key="7">
    <source>
        <dbReference type="PROSITE" id="PS50863"/>
    </source>
</evidence>
<proteinExistence type="predicted"/>
<keyword evidence="9" id="KW-1185">Reference proteome</keyword>
<dbReference type="GO" id="GO:0003677">
    <property type="term" value="F:DNA binding"/>
    <property type="evidence" value="ECO:0007669"/>
    <property type="project" value="UniProtKB-KW"/>
</dbReference>
<evidence type="ECO:0000256" key="4">
    <source>
        <dbReference type="ARBA" id="ARBA00023163"/>
    </source>
</evidence>
<dbReference type="AlphaFoldDB" id="A0A445D359"/>
<evidence type="ECO:0000256" key="6">
    <source>
        <dbReference type="SAM" id="MobiDB-lite"/>
    </source>
</evidence>